<dbReference type="AlphaFoldDB" id="A0A645FCM2"/>
<dbReference type="EC" id="3.5.1.-" evidence="2"/>
<proteinExistence type="predicted"/>
<dbReference type="GO" id="GO:0016020">
    <property type="term" value="C:membrane"/>
    <property type="evidence" value="ECO:0007669"/>
    <property type="project" value="TreeGrafter"/>
</dbReference>
<sequence length="214" mass="24632">MVYLTFDVGYENGNVEKAANILRKQNVTAAFFTLPHFLKKNQELVKRLKDDGNLICNHTYSHKDMSKYTSFEEFEAELVKNEKLYYDLYGCEMSKFYRPPEGKFSEANLAWAQKMDYTTIFWRVAYADWDEKCQPDPRKAFEKLKKRTHNGAVILLHPTSSTNAAILEEYILYLKDNGYRFGSVSELCQANSGAGAIIPSNGKIMCKNSEAKKK</sequence>
<dbReference type="EMBL" id="VSSQ01057591">
    <property type="protein sequence ID" value="MPN11386.1"/>
    <property type="molecule type" value="Genomic_DNA"/>
</dbReference>
<dbReference type="GO" id="GO:0016810">
    <property type="term" value="F:hydrolase activity, acting on carbon-nitrogen (but not peptide) bonds"/>
    <property type="evidence" value="ECO:0007669"/>
    <property type="project" value="InterPro"/>
</dbReference>
<reference evidence="2" key="1">
    <citation type="submission" date="2019-08" db="EMBL/GenBank/DDBJ databases">
        <authorList>
            <person name="Kucharzyk K."/>
            <person name="Murdoch R.W."/>
            <person name="Higgins S."/>
            <person name="Loffler F."/>
        </authorList>
    </citation>
    <scope>NUCLEOTIDE SEQUENCE</scope>
</reference>
<dbReference type="InterPro" id="IPR002509">
    <property type="entry name" value="NODB_dom"/>
</dbReference>
<protein>
    <submittedName>
        <fullName evidence="2">Peptidoglycan-N-acetylmuramic acid deacetylase PdaA</fullName>
        <ecNumber evidence="2">3.5.1.-</ecNumber>
    </submittedName>
</protein>
<dbReference type="GO" id="GO:0005975">
    <property type="term" value="P:carbohydrate metabolic process"/>
    <property type="evidence" value="ECO:0007669"/>
    <property type="project" value="InterPro"/>
</dbReference>
<dbReference type="Gene3D" id="3.20.20.370">
    <property type="entry name" value="Glycoside hydrolase/deacetylase"/>
    <property type="match status" value="1"/>
</dbReference>
<evidence type="ECO:0000259" key="1">
    <source>
        <dbReference type="PROSITE" id="PS51677"/>
    </source>
</evidence>
<dbReference type="Pfam" id="PF01522">
    <property type="entry name" value="Polysacc_deac_1"/>
    <property type="match status" value="1"/>
</dbReference>
<accession>A0A645FCM2</accession>
<comment type="caution">
    <text evidence="2">The sequence shown here is derived from an EMBL/GenBank/DDBJ whole genome shotgun (WGS) entry which is preliminary data.</text>
</comment>
<gene>
    <name evidence="2" type="primary">pdaA_12</name>
    <name evidence="2" type="ORF">SDC9_158687</name>
</gene>
<dbReference type="PANTHER" id="PTHR10587:SF78">
    <property type="entry name" value="PEPTIDOGLYCAN-N-ACETYLMURAMIC ACID DEACETYLASE PDAA"/>
    <property type="match status" value="1"/>
</dbReference>
<evidence type="ECO:0000313" key="2">
    <source>
        <dbReference type="EMBL" id="MPN11386.1"/>
    </source>
</evidence>
<dbReference type="PANTHER" id="PTHR10587">
    <property type="entry name" value="GLYCOSYL TRANSFERASE-RELATED"/>
    <property type="match status" value="1"/>
</dbReference>
<name>A0A645FCM2_9ZZZZ</name>
<dbReference type="SUPFAM" id="SSF88713">
    <property type="entry name" value="Glycoside hydrolase/deacetylase"/>
    <property type="match status" value="1"/>
</dbReference>
<organism evidence="2">
    <name type="scientific">bioreactor metagenome</name>
    <dbReference type="NCBI Taxonomy" id="1076179"/>
    <lineage>
        <taxon>unclassified sequences</taxon>
        <taxon>metagenomes</taxon>
        <taxon>ecological metagenomes</taxon>
    </lineage>
</organism>
<keyword evidence="2" id="KW-0378">Hydrolase</keyword>
<dbReference type="PROSITE" id="PS51677">
    <property type="entry name" value="NODB"/>
    <property type="match status" value="1"/>
</dbReference>
<dbReference type="InterPro" id="IPR050248">
    <property type="entry name" value="Polysacc_deacetylase_ArnD"/>
</dbReference>
<dbReference type="InterPro" id="IPR011330">
    <property type="entry name" value="Glyco_hydro/deAcase_b/a-brl"/>
</dbReference>
<feature type="domain" description="NodB homology" evidence="1">
    <location>
        <begin position="1"/>
        <end position="182"/>
    </location>
</feature>